<feature type="transmembrane region" description="Helical" evidence="1">
    <location>
        <begin position="6"/>
        <end position="25"/>
    </location>
</feature>
<reference evidence="3" key="1">
    <citation type="submission" date="2019-04" db="EMBL/GenBank/DDBJ databases">
        <title>Evolution of Biomass-Degrading Anaerobic Consortia Revealed by Metagenomics.</title>
        <authorList>
            <person name="Peng X."/>
        </authorList>
    </citation>
    <scope>NUCLEOTIDE SEQUENCE</scope>
    <source>
        <strain evidence="3">SIG12</strain>
    </source>
</reference>
<evidence type="ECO:0000313" key="4">
    <source>
        <dbReference type="Proteomes" id="UP000762703"/>
    </source>
</evidence>
<proteinExistence type="predicted"/>
<feature type="transmembrane region" description="Helical" evidence="1">
    <location>
        <begin position="65"/>
        <end position="83"/>
    </location>
</feature>
<dbReference type="Pfam" id="PF01345">
    <property type="entry name" value="DUF11"/>
    <property type="match status" value="1"/>
</dbReference>
<keyword evidence="1" id="KW-1133">Transmembrane helix</keyword>
<comment type="caution">
    <text evidence="3">The sequence shown here is derived from an EMBL/GenBank/DDBJ whole genome shotgun (WGS) entry which is preliminary data.</text>
</comment>
<name>A0A8T3V862_9EURY</name>
<keyword evidence="1" id="KW-0472">Membrane</keyword>
<dbReference type="NCBIfam" id="TIGR01451">
    <property type="entry name" value="B_ant_repeat"/>
    <property type="match status" value="1"/>
</dbReference>
<dbReference type="AlphaFoldDB" id="A0A8T3V862"/>
<dbReference type="InterPro" id="IPR001434">
    <property type="entry name" value="OmcB-like_DUF11"/>
</dbReference>
<dbReference type="InterPro" id="IPR047589">
    <property type="entry name" value="DUF11_rpt"/>
</dbReference>
<sequence>MKSSIILGYLILLFCLMRIFTSSLISNNFEFKILNVNIKLCFHSLNNIWKSIYLICFKLLYMKKLFILLICIVLFSSSSFVSAEDINATLDTNPVATDSVQSSVAEDTNISKSAYLVLDNDADKEDIHIGDYVTWIVTVQNLGPDMSQNTQVRDELPDGLKYCYHTLTKGSFNPQTGIWNIGDLKVEDGEVALYITCIALTAGEKINKVWLTSDTFNPNNETFEEEEIDVLDHDDDKDVKKEINNIHKTGNPIFLILISLFGFAGLPFMFKKQL</sequence>
<gene>
    <name evidence="3" type="ORF">E7Z73_00640</name>
</gene>
<dbReference type="EMBL" id="SUTE01000002">
    <property type="protein sequence ID" value="MBE6504238.1"/>
    <property type="molecule type" value="Genomic_DNA"/>
</dbReference>
<evidence type="ECO:0000313" key="3">
    <source>
        <dbReference type="EMBL" id="MBE6504238.1"/>
    </source>
</evidence>
<protein>
    <submittedName>
        <fullName evidence="3">DUF11 domain-containing protein</fullName>
    </submittedName>
</protein>
<feature type="domain" description="DUF11" evidence="2">
    <location>
        <begin position="116"/>
        <end position="220"/>
    </location>
</feature>
<dbReference type="Proteomes" id="UP000762703">
    <property type="component" value="Unassembled WGS sequence"/>
</dbReference>
<keyword evidence="1" id="KW-0812">Transmembrane</keyword>
<accession>A0A8T3V862</accession>
<evidence type="ECO:0000256" key="1">
    <source>
        <dbReference type="SAM" id="Phobius"/>
    </source>
</evidence>
<evidence type="ECO:0000259" key="2">
    <source>
        <dbReference type="Pfam" id="PF01345"/>
    </source>
</evidence>
<organism evidence="3 4">
    <name type="scientific">Methanobrevibacter millerae</name>
    <dbReference type="NCBI Taxonomy" id="230361"/>
    <lineage>
        <taxon>Archaea</taxon>
        <taxon>Methanobacteriati</taxon>
        <taxon>Methanobacteriota</taxon>
        <taxon>Methanomada group</taxon>
        <taxon>Methanobacteria</taxon>
        <taxon>Methanobacteriales</taxon>
        <taxon>Methanobacteriaceae</taxon>
        <taxon>Methanobrevibacter</taxon>
    </lineage>
</organism>
<feature type="transmembrane region" description="Helical" evidence="1">
    <location>
        <begin position="253"/>
        <end position="270"/>
    </location>
</feature>